<dbReference type="InterPro" id="IPR011990">
    <property type="entry name" value="TPR-like_helical_dom_sf"/>
</dbReference>
<evidence type="ECO:0000259" key="6">
    <source>
        <dbReference type="Pfam" id="PF07980"/>
    </source>
</evidence>
<dbReference type="InterPro" id="IPR033985">
    <property type="entry name" value="SusD-like_N"/>
</dbReference>
<keyword evidence="4" id="KW-0472">Membrane</keyword>
<dbReference type="Proteomes" id="UP000309594">
    <property type="component" value="Unassembled WGS sequence"/>
</dbReference>
<name>A0A4U1GBJ0_9SPHI</name>
<dbReference type="Pfam" id="PF07980">
    <property type="entry name" value="SusD_RagB"/>
    <property type="match status" value="1"/>
</dbReference>
<feature type="domain" description="RagB/SusD" evidence="6">
    <location>
        <begin position="334"/>
        <end position="422"/>
    </location>
</feature>
<protein>
    <submittedName>
        <fullName evidence="8">RagB/SusD family nutrient uptake outer membrane protein</fullName>
    </submittedName>
</protein>
<dbReference type="AlphaFoldDB" id="A0A4U1GBJ0"/>
<dbReference type="Gene3D" id="1.25.40.390">
    <property type="match status" value="1"/>
</dbReference>
<comment type="similarity">
    <text evidence="2">Belongs to the SusD family.</text>
</comment>
<evidence type="ECO:0000256" key="4">
    <source>
        <dbReference type="ARBA" id="ARBA00023136"/>
    </source>
</evidence>
<evidence type="ECO:0000313" key="8">
    <source>
        <dbReference type="EMBL" id="TKC61277.1"/>
    </source>
</evidence>
<comment type="subcellular location">
    <subcellularLocation>
        <location evidence="1">Cell outer membrane</location>
    </subcellularLocation>
</comment>
<organism evidence="8 9">
    <name type="scientific">Pedobacter hiemivivus</name>
    <dbReference type="NCBI Taxonomy" id="2530454"/>
    <lineage>
        <taxon>Bacteria</taxon>
        <taxon>Pseudomonadati</taxon>
        <taxon>Bacteroidota</taxon>
        <taxon>Sphingobacteriia</taxon>
        <taxon>Sphingobacteriales</taxon>
        <taxon>Sphingobacteriaceae</taxon>
        <taxon>Pedobacter</taxon>
    </lineage>
</organism>
<evidence type="ECO:0000313" key="9">
    <source>
        <dbReference type="Proteomes" id="UP000309594"/>
    </source>
</evidence>
<reference evidence="8 9" key="1">
    <citation type="submission" date="2019-04" db="EMBL/GenBank/DDBJ databases">
        <title>Pedobacter sp. RP-1-16 sp. nov., isolated from Arctic soil.</title>
        <authorList>
            <person name="Dahal R.H."/>
            <person name="Kim D.-U."/>
        </authorList>
    </citation>
    <scope>NUCLEOTIDE SEQUENCE [LARGE SCALE GENOMIC DNA]</scope>
    <source>
        <strain evidence="8 9">RP-1-16</strain>
    </source>
</reference>
<evidence type="ECO:0000259" key="7">
    <source>
        <dbReference type="Pfam" id="PF14322"/>
    </source>
</evidence>
<evidence type="ECO:0000256" key="5">
    <source>
        <dbReference type="ARBA" id="ARBA00023237"/>
    </source>
</evidence>
<accession>A0A4U1GBJ0</accession>
<dbReference type="CDD" id="cd08977">
    <property type="entry name" value="SusD"/>
    <property type="match status" value="1"/>
</dbReference>
<dbReference type="PROSITE" id="PS51257">
    <property type="entry name" value="PROKAR_LIPOPROTEIN"/>
    <property type="match status" value="1"/>
</dbReference>
<evidence type="ECO:0000256" key="1">
    <source>
        <dbReference type="ARBA" id="ARBA00004442"/>
    </source>
</evidence>
<dbReference type="InterPro" id="IPR012944">
    <property type="entry name" value="SusD_RagB_dom"/>
</dbReference>
<comment type="caution">
    <text evidence="8">The sequence shown here is derived from an EMBL/GenBank/DDBJ whole genome shotgun (WGS) entry which is preliminary data.</text>
</comment>
<sequence length="455" mass="51056">MKNNIFLFTSLTALSLLFVSCGKFLDVEPKKSTSDEVTIVDENSAKTAVRGIYNQLQSDGYYGYSFQILGFFSGDNIRYTGSQTVNNQLTNHNVKSDLAVLATSWTAIYNTINRANNVIAKVPQLATTATFTPAIKNQLIGEAYFIRALAYFDLTRTWGGVQLILTPTTSPNDRPSIQRSSVTETYAQVLKDLIAAEDLLPETTNRIRATKKTVWALKARFYLYQNNWPEAEKYAGKIIDDKTNYTLLNPYKSFFANNASATSESVFELYYNINVTNTQAYNWQPSAKGGVGWIRPTDKIAELLSDPAIGGDRKALVEKQVINGADNWFGNLYYRTNGTDPAFLIRLAELYLIRAEARAQQENPDGARDDLNEIRKRSNVGILTTGTKEQVLLAIENENRLEFALENHRWYDLIRTNRAKDVLGIADANKLRLPIPYSQTLIDPNLAPNPGYSSN</sequence>
<proteinExistence type="inferred from homology"/>
<gene>
    <name evidence="8" type="ORF">FBD94_12095</name>
</gene>
<dbReference type="GO" id="GO:0009279">
    <property type="term" value="C:cell outer membrane"/>
    <property type="evidence" value="ECO:0007669"/>
    <property type="project" value="UniProtKB-SubCell"/>
</dbReference>
<keyword evidence="5" id="KW-0998">Cell outer membrane</keyword>
<keyword evidence="3" id="KW-0732">Signal</keyword>
<evidence type="ECO:0000256" key="2">
    <source>
        <dbReference type="ARBA" id="ARBA00006275"/>
    </source>
</evidence>
<dbReference type="EMBL" id="SWDX01000004">
    <property type="protein sequence ID" value="TKC61277.1"/>
    <property type="molecule type" value="Genomic_DNA"/>
</dbReference>
<dbReference type="Pfam" id="PF14322">
    <property type="entry name" value="SusD-like_3"/>
    <property type="match status" value="1"/>
</dbReference>
<feature type="domain" description="SusD-like N-terminal" evidence="7">
    <location>
        <begin position="23"/>
        <end position="223"/>
    </location>
</feature>
<dbReference type="RefSeq" id="WP_136880372.1">
    <property type="nucleotide sequence ID" value="NZ_SWDX01000004.1"/>
</dbReference>
<evidence type="ECO:0000256" key="3">
    <source>
        <dbReference type="ARBA" id="ARBA00022729"/>
    </source>
</evidence>
<dbReference type="SUPFAM" id="SSF48452">
    <property type="entry name" value="TPR-like"/>
    <property type="match status" value="1"/>
</dbReference>